<gene>
    <name evidence="2" type="ORF">B0I21_11084</name>
</gene>
<sequence length="47" mass="5384">MLLLRERRIPNDSNNPTVSLTHDQSKSKLSSIAAQSFVDLYQKTENH</sequence>
<feature type="region of interest" description="Disordered" evidence="1">
    <location>
        <begin position="1"/>
        <end position="26"/>
    </location>
</feature>
<accession>A0A4R7CRP0</accession>
<feature type="compositionally biased region" description="Polar residues" evidence="1">
    <location>
        <begin position="11"/>
        <end position="26"/>
    </location>
</feature>
<reference evidence="2 3" key="1">
    <citation type="submission" date="2019-03" db="EMBL/GenBank/DDBJ databases">
        <title>Genomic Encyclopedia of Type Strains, Phase III (KMG-III): the genomes of soil and plant-associated and newly described type strains.</title>
        <authorList>
            <person name="Whitman W."/>
        </authorList>
    </citation>
    <scope>NUCLEOTIDE SEQUENCE [LARGE SCALE GENOMIC DNA]</scope>
    <source>
        <strain evidence="2 3">CGMCC 1.12801</strain>
    </source>
</reference>
<dbReference type="Proteomes" id="UP000294752">
    <property type="component" value="Unassembled WGS sequence"/>
</dbReference>
<dbReference type="AlphaFoldDB" id="A0A4R7CRP0"/>
<evidence type="ECO:0000313" key="3">
    <source>
        <dbReference type="Proteomes" id="UP000294752"/>
    </source>
</evidence>
<name>A0A4R7CRP0_9SPHI</name>
<evidence type="ECO:0000313" key="2">
    <source>
        <dbReference type="EMBL" id="TDS09807.1"/>
    </source>
</evidence>
<protein>
    <submittedName>
        <fullName evidence="2">Uncharacterized protein</fullName>
    </submittedName>
</protein>
<feature type="compositionally biased region" description="Basic and acidic residues" evidence="1">
    <location>
        <begin position="1"/>
        <end position="10"/>
    </location>
</feature>
<dbReference type="EMBL" id="SNZV01000010">
    <property type="protein sequence ID" value="TDS09807.1"/>
    <property type="molecule type" value="Genomic_DNA"/>
</dbReference>
<keyword evidence="3" id="KW-1185">Reference proteome</keyword>
<proteinExistence type="predicted"/>
<evidence type="ECO:0000256" key="1">
    <source>
        <dbReference type="SAM" id="MobiDB-lite"/>
    </source>
</evidence>
<comment type="caution">
    <text evidence="2">The sequence shown here is derived from an EMBL/GenBank/DDBJ whole genome shotgun (WGS) entry which is preliminary data.</text>
</comment>
<organism evidence="2 3">
    <name type="scientific">Sphingobacterium paludis</name>
    <dbReference type="NCBI Taxonomy" id="1476465"/>
    <lineage>
        <taxon>Bacteria</taxon>
        <taxon>Pseudomonadati</taxon>
        <taxon>Bacteroidota</taxon>
        <taxon>Sphingobacteriia</taxon>
        <taxon>Sphingobacteriales</taxon>
        <taxon>Sphingobacteriaceae</taxon>
        <taxon>Sphingobacterium</taxon>
    </lineage>
</organism>